<proteinExistence type="predicted"/>
<keyword evidence="2" id="KW-1185">Reference proteome</keyword>
<gene>
    <name evidence="1" type="ORF">FB554_0515</name>
</gene>
<dbReference type="AlphaFoldDB" id="A0A542X979"/>
<name>A0A542X979_9MICO</name>
<dbReference type="Proteomes" id="UP000318336">
    <property type="component" value="Unassembled WGS sequence"/>
</dbReference>
<accession>A0A542X979</accession>
<evidence type="ECO:0000313" key="2">
    <source>
        <dbReference type="Proteomes" id="UP000318336"/>
    </source>
</evidence>
<evidence type="ECO:0000313" key="1">
    <source>
        <dbReference type="EMBL" id="TQL32391.1"/>
    </source>
</evidence>
<protein>
    <submittedName>
        <fullName evidence="1">Uncharacterized protein</fullName>
    </submittedName>
</protein>
<reference evidence="1 2" key="1">
    <citation type="submission" date="2019-06" db="EMBL/GenBank/DDBJ databases">
        <title>Sequencing the genomes of 1000 actinobacteria strains.</title>
        <authorList>
            <person name="Klenk H.-P."/>
        </authorList>
    </citation>
    <scope>NUCLEOTIDE SEQUENCE [LARGE SCALE GENOMIC DNA]</scope>
    <source>
        <strain evidence="1 2">DSM 24617</strain>
    </source>
</reference>
<sequence>MDNAITMTKQLPHGIAAASLRAAQPILRDLPLAAQGTRVSACGAIGVAQRGGVFMGGYDALIEGSVRPKGDDAAFVSTIPTFADRVGRSAPRRAPV</sequence>
<organism evidence="1 2">
    <name type="scientific">Barrientosiimonas humi</name>
    <dbReference type="NCBI Taxonomy" id="999931"/>
    <lineage>
        <taxon>Bacteria</taxon>
        <taxon>Bacillati</taxon>
        <taxon>Actinomycetota</taxon>
        <taxon>Actinomycetes</taxon>
        <taxon>Micrococcales</taxon>
        <taxon>Dermacoccaceae</taxon>
        <taxon>Barrientosiimonas</taxon>
    </lineage>
</organism>
<dbReference type="RefSeq" id="WP_142004496.1">
    <property type="nucleotide sequence ID" value="NZ_CAJTBP010000001.1"/>
</dbReference>
<comment type="caution">
    <text evidence="1">The sequence shown here is derived from an EMBL/GenBank/DDBJ whole genome shotgun (WGS) entry which is preliminary data.</text>
</comment>
<dbReference type="EMBL" id="VFOK01000001">
    <property type="protein sequence ID" value="TQL32391.1"/>
    <property type="molecule type" value="Genomic_DNA"/>
</dbReference>